<gene>
    <name evidence="2" type="ORF">FAGAP_1421</name>
</gene>
<name>A0A9P5BL29_9HYPO</name>
<feature type="compositionally biased region" description="Basic and acidic residues" evidence="1">
    <location>
        <begin position="177"/>
        <end position="193"/>
    </location>
</feature>
<evidence type="ECO:0000313" key="2">
    <source>
        <dbReference type="EMBL" id="KAF4502360.1"/>
    </source>
</evidence>
<sequence>MNTTHSTKVKQTPAMQSLDGLGFIHVLHGYRVCYPIFWDVDRDSFTKQDEVSGLQQAPAKLEAFNHDAESSNGWSVDQKLWGIGVAIALIKDILSSPDFPEAFRLAQEDAESWVEHDSLLKPGMKVAPYMSVMQDPRLRRQALATYFLLFQFNMPKIPEHLLKCICTLKQSALVEGPEEKEADSKKGTERGTGDELVDSLCKVKID</sequence>
<evidence type="ECO:0000313" key="3">
    <source>
        <dbReference type="Proteomes" id="UP000737391"/>
    </source>
</evidence>
<dbReference type="OrthoDB" id="5074234at2759"/>
<evidence type="ECO:0000256" key="1">
    <source>
        <dbReference type="SAM" id="MobiDB-lite"/>
    </source>
</evidence>
<dbReference type="EMBL" id="LUFC02000082">
    <property type="protein sequence ID" value="KAF4502360.1"/>
    <property type="molecule type" value="Genomic_DNA"/>
</dbReference>
<accession>A0A9P5BL29</accession>
<feature type="region of interest" description="Disordered" evidence="1">
    <location>
        <begin position="176"/>
        <end position="195"/>
    </location>
</feature>
<keyword evidence="3" id="KW-1185">Reference proteome</keyword>
<dbReference type="AlphaFoldDB" id="A0A9P5BL29"/>
<comment type="caution">
    <text evidence="2">The sequence shown here is derived from an EMBL/GenBank/DDBJ whole genome shotgun (WGS) entry which is preliminary data.</text>
</comment>
<reference evidence="2" key="1">
    <citation type="submission" date="2020-01" db="EMBL/GenBank/DDBJ databases">
        <title>Identification and distribution of gene clusters putatively required for synthesis of sphingolipid metabolism inhibitors in phylogenetically diverse species of the filamentous fungus Fusarium.</title>
        <authorList>
            <person name="Kim H.-S."/>
            <person name="Busman M."/>
            <person name="Brown D.W."/>
            <person name="Divon H."/>
            <person name="Uhlig S."/>
            <person name="Proctor R.H."/>
        </authorList>
    </citation>
    <scope>NUCLEOTIDE SEQUENCE</scope>
    <source>
        <strain evidence="2">NRRL 31653</strain>
    </source>
</reference>
<organism evidence="2 3">
    <name type="scientific">Fusarium agapanthi</name>
    <dbReference type="NCBI Taxonomy" id="1803897"/>
    <lineage>
        <taxon>Eukaryota</taxon>
        <taxon>Fungi</taxon>
        <taxon>Dikarya</taxon>
        <taxon>Ascomycota</taxon>
        <taxon>Pezizomycotina</taxon>
        <taxon>Sordariomycetes</taxon>
        <taxon>Hypocreomycetidae</taxon>
        <taxon>Hypocreales</taxon>
        <taxon>Nectriaceae</taxon>
        <taxon>Fusarium</taxon>
        <taxon>Fusarium fujikuroi species complex</taxon>
    </lineage>
</organism>
<protein>
    <submittedName>
        <fullName evidence="2">Uncharacterized protein</fullName>
    </submittedName>
</protein>
<proteinExistence type="predicted"/>
<dbReference type="Proteomes" id="UP000737391">
    <property type="component" value="Unassembled WGS sequence"/>
</dbReference>